<dbReference type="AlphaFoldDB" id="A0A7Y9EEH9"/>
<evidence type="ECO:0000256" key="5">
    <source>
        <dbReference type="ARBA" id="ARBA00023002"/>
    </source>
</evidence>
<dbReference type="GO" id="GO:0071949">
    <property type="term" value="F:FAD binding"/>
    <property type="evidence" value="ECO:0007669"/>
    <property type="project" value="InterPro"/>
</dbReference>
<keyword evidence="8" id="KW-1185">Reference proteome</keyword>
<keyword evidence="3" id="KW-0285">Flavoprotein</keyword>
<organism evidence="7 8">
    <name type="scientific">Actinomadura luteofluorescens</name>
    <dbReference type="NCBI Taxonomy" id="46163"/>
    <lineage>
        <taxon>Bacteria</taxon>
        <taxon>Bacillati</taxon>
        <taxon>Actinomycetota</taxon>
        <taxon>Actinomycetes</taxon>
        <taxon>Streptosporangiales</taxon>
        <taxon>Thermomonosporaceae</taxon>
        <taxon>Actinomadura</taxon>
    </lineage>
</organism>
<evidence type="ECO:0000313" key="7">
    <source>
        <dbReference type="EMBL" id="NYD46309.1"/>
    </source>
</evidence>
<dbReference type="PANTHER" id="PTHR42973:SF39">
    <property type="entry name" value="FAD-BINDING PCMH-TYPE DOMAIN-CONTAINING PROTEIN"/>
    <property type="match status" value="1"/>
</dbReference>
<dbReference type="SUPFAM" id="SSF56176">
    <property type="entry name" value="FAD-binding/transporter-associated domain-like"/>
    <property type="match status" value="1"/>
</dbReference>
<evidence type="ECO:0000256" key="2">
    <source>
        <dbReference type="ARBA" id="ARBA00005466"/>
    </source>
</evidence>
<evidence type="ECO:0000256" key="4">
    <source>
        <dbReference type="ARBA" id="ARBA00022827"/>
    </source>
</evidence>
<protein>
    <submittedName>
        <fullName evidence="7">FAD/FMN-containing dehydrogenase</fullName>
    </submittedName>
</protein>
<dbReference type="Gene3D" id="3.40.462.20">
    <property type="match status" value="1"/>
</dbReference>
<dbReference type="Pfam" id="PF08031">
    <property type="entry name" value="BBE"/>
    <property type="match status" value="1"/>
</dbReference>
<evidence type="ECO:0000256" key="1">
    <source>
        <dbReference type="ARBA" id="ARBA00001974"/>
    </source>
</evidence>
<sequence length="527" mass="58493">MSEIPTLSGTAGASAASGLPSTIVRSGDKRYPALSRGFNQRWIGEPEYVRLVRSPEEARAALAEAVRERPADPRRTRITVKAGGHCYEDFVCGSDVRVILDVSPMCGVTYDPAMQAYCVEAGATNWHVYSHLYPISGKALPGGSCYSVGLGGHIPAGGFGLLSRQHGLTVDYLYAVEVAVVDEHQNVELVVARRDDGDRWLRDLLWAHTGGGGGNFGLVTRFWFRGLPQPPKQVLLTALAWDWKDFTKNEFAALLETFAEYFRDHQDPSTAAGKLFAMLKLNHVSNGQIGMLAQVDVDDPDGARAMTDFIVALDGRIGPAARPMRTMMGEHFVHLEIPRVMPWLTATQALNASGENRCGKYKSAYLRKPFTEQQVDAMWAYLGKEKYTDYVNKQALIQVDSYGSAVNRPLHKTAARQRDSIMKLQYQVYWTQNDAYEDTHIAWIRDIYKATFAATGGVPVADGETTDGCYIGYPDADLNDGHWNGSSQTWETLYYKDAYAKLQEVKRHWDPGNVFRHAQSVRPGKPG</sequence>
<dbReference type="InterPro" id="IPR016169">
    <property type="entry name" value="FAD-bd_PCMH_sub2"/>
</dbReference>
<evidence type="ECO:0000256" key="3">
    <source>
        <dbReference type="ARBA" id="ARBA00022630"/>
    </source>
</evidence>
<dbReference type="Gene3D" id="3.30.465.10">
    <property type="match status" value="1"/>
</dbReference>
<keyword evidence="5" id="KW-0560">Oxidoreductase</keyword>
<gene>
    <name evidence="7" type="ORF">BJY14_002292</name>
</gene>
<evidence type="ECO:0000313" key="8">
    <source>
        <dbReference type="Proteomes" id="UP000529783"/>
    </source>
</evidence>
<feature type="domain" description="FAD-binding PCMH-type" evidence="6">
    <location>
        <begin position="35"/>
        <end position="229"/>
    </location>
</feature>
<comment type="cofactor">
    <cofactor evidence="1">
        <name>FAD</name>
        <dbReference type="ChEBI" id="CHEBI:57692"/>
    </cofactor>
</comment>
<evidence type="ECO:0000259" key="6">
    <source>
        <dbReference type="PROSITE" id="PS51387"/>
    </source>
</evidence>
<keyword evidence="4" id="KW-0274">FAD</keyword>
<dbReference type="EMBL" id="JACCBA010000001">
    <property type="protein sequence ID" value="NYD46309.1"/>
    <property type="molecule type" value="Genomic_DNA"/>
</dbReference>
<dbReference type="InterPro" id="IPR016166">
    <property type="entry name" value="FAD-bd_PCMH"/>
</dbReference>
<dbReference type="InterPro" id="IPR050416">
    <property type="entry name" value="FAD-linked_Oxidoreductase"/>
</dbReference>
<dbReference type="InterPro" id="IPR036318">
    <property type="entry name" value="FAD-bd_PCMH-like_sf"/>
</dbReference>
<accession>A0A7Y9EEH9</accession>
<dbReference type="PROSITE" id="PS51387">
    <property type="entry name" value="FAD_PCMH"/>
    <property type="match status" value="1"/>
</dbReference>
<dbReference type="Proteomes" id="UP000529783">
    <property type="component" value="Unassembled WGS sequence"/>
</dbReference>
<comment type="similarity">
    <text evidence="2">Belongs to the oxygen-dependent FAD-linked oxidoreductase family.</text>
</comment>
<comment type="caution">
    <text evidence="7">The sequence shown here is derived from an EMBL/GenBank/DDBJ whole genome shotgun (WGS) entry which is preliminary data.</text>
</comment>
<dbReference type="GO" id="GO:0016491">
    <property type="term" value="F:oxidoreductase activity"/>
    <property type="evidence" value="ECO:0007669"/>
    <property type="project" value="UniProtKB-KW"/>
</dbReference>
<dbReference type="PANTHER" id="PTHR42973">
    <property type="entry name" value="BINDING OXIDOREDUCTASE, PUTATIVE (AFU_ORTHOLOGUE AFUA_1G17690)-RELATED"/>
    <property type="match status" value="1"/>
</dbReference>
<dbReference type="InterPro" id="IPR006094">
    <property type="entry name" value="Oxid_FAD_bind_N"/>
</dbReference>
<reference evidence="7 8" key="1">
    <citation type="submission" date="2020-07" db="EMBL/GenBank/DDBJ databases">
        <title>Sequencing the genomes of 1000 actinobacteria strains.</title>
        <authorList>
            <person name="Klenk H.-P."/>
        </authorList>
    </citation>
    <scope>NUCLEOTIDE SEQUENCE [LARGE SCALE GENOMIC DNA]</scope>
    <source>
        <strain evidence="7 8">DSM 40398</strain>
    </source>
</reference>
<name>A0A7Y9EEH9_9ACTN</name>
<dbReference type="Pfam" id="PF01565">
    <property type="entry name" value="FAD_binding_4"/>
    <property type="match status" value="1"/>
</dbReference>
<dbReference type="RefSeq" id="WP_179843591.1">
    <property type="nucleotide sequence ID" value="NZ_JACCBA010000001.1"/>
</dbReference>
<dbReference type="InterPro" id="IPR012951">
    <property type="entry name" value="BBE"/>
</dbReference>
<proteinExistence type="inferred from homology"/>